<feature type="signal peptide" evidence="2">
    <location>
        <begin position="1"/>
        <end position="34"/>
    </location>
</feature>
<dbReference type="Proteomes" id="UP000298652">
    <property type="component" value="Chromosome 7"/>
</dbReference>
<dbReference type="Gramene" id="TKW07449">
    <property type="protein sequence ID" value="TKW07449"/>
    <property type="gene ID" value="SEVIR_7G307700v2"/>
</dbReference>
<evidence type="ECO:0000313" key="4">
    <source>
        <dbReference type="Proteomes" id="UP000298652"/>
    </source>
</evidence>
<feature type="chain" id="PRO_5020555711" evidence="2">
    <location>
        <begin position="35"/>
        <end position="114"/>
    </location>
</feature>
<dbReference type="OMA" id="VSKCGYP"/>
<reference evidence="3" key="1">
    <citation type="submission" date="2019-03" db="EMBL/GenBank/DDBJ databases">
        <title>WGS assembly of Setaria viridis.</title>
        <authorList>
            <person name="Huang P."/>
            <person name="Jenkins J."/>
            <person name="Grimwood J."/>
            <person name="Barry K."/>
            <person name="Healey A."/>
            <person name="Mamidi S."/>
            <person name="Sreedasyam A."/>
            <person name="Shu S."/>
            <person name="Feldman M."/>
            <person name="Wu J."/>
            <person name="Yu Y."/>
            <person name="Chen C."/>
            <person name="Johnson J."/>
            <person name="Rokhsar D."/>
            <person name="Baxter I."/>
            <person name="Schmutz J."/>
            <person name="Brutnell T."/>
            <person name="Kellogg E."/>
        </authorList>
    </citation>
    <scope>NUCLEOTIDE SEQUENCE [LARGE SCALE GENOMIC DNA]</scope>
</reference>
<organism evidence="3 4">
    <name type="scientific">Setaria viridis</name>
    <name type="common">Green bristlegrass</name>
    <name type="synonym">Setaria italica subsp. viridis</name>
    <dbReference type="NCBI Taxonomy" id="4556"/>
    <lineage>
        <taxon>Eukaryota</taxon>
        <taxon>Viridiplantae</taxon>
        <taxon>Streptophyta</taxon>
        <taxon>Embryophyta</taxon>
        <taxon>Tracheophyta</taxon>
        <taxon>Spermatophyta</taxon>
        <taxon>Magnoliopsida</taxon>
        <taxon>Liliopsida</taxon>
        <taxon>Poales</taxon>
        <taxon>Poaceae</taxon>
        <taxon>PACMAD clade</taxon>
        <taxon>Panicoideae</taxon>
        <taxon>Panicodae</taxon>
        <taxon>Paniceae</taxon>
        <taxon>Cenchrinae</taxon>
        <taxon>Setaria</taxon>
    </lineage>
</organism>
<accession>A0A4U6U2C4</accession>
<protein>
    <submittedName>
        <fullName evidence="3">Uncharacterized protein</fullName>
    </submittedName>
</protein>
<evidence type="ECO:0000313" key="3">
    <source>
        <dbReference type="EMBL" id="TKW07449.1"/>
    </source>
</evidence>
<sequence>MVRRSLPFRAAMDGGRATALWLVLVASAIVSASSSGEASANGQPATPTGPDTNVLCVSKCGYPSLPSPTGQGKGGRPSNYYYFFTAAGSRSSCAGASAYALVLLMLVSVVANLQ</sequence>
<gene>
    <name evidence="3" type="ORF">SEVIR_7G307700v2</name>
</gene>
<proteinExistence type="predicted"/>
<evidence type="ECO:0000256" key="1">
    <source>
        <dbReference type="SAM" id="Phobius"/>
    </source>
</evidence>
<dbReference type="EMBL" id="CM016558">
    <property type="protein sequence ID" value="TKW07449.1"/>
    <property type="molecule type" value="Genomic_DNA"/>
</dbReference>
<keyword evidence="1" id="KW-0472">Membrane</keyword>
<keyword evidence="1" id="KW-1133">Transmembrane helix</keyword>
<dbReference type="AlphaFoldDB" id="A0A4U6U2C4"/>
<evidence type="ECO:0000256" key="2">
    <source>
        <dbReference type="SAM" id="SignalP"/>
    </source>
</evidence>
<keyword evidence="4" id="KW-1185">Reference proteome</keyword>
<keyword evidence="2" id="KW-0732">Signal</keyword>
<feature type="transmembrane region" description="Helical" evidence="1">
    <location>
        <begin position="96"/>
        <end position="113"/>
    </location>
</feature>
<keyword evidence="1" id="KW-0812">Transmembrane</keyword>
<name>A0A4U6U2C4_SETVI</name>